<dbReference type="PANTHER" id="PTHR43335:SF4">
    <property type="entry name" value="ABC TRANSPORTER, ATP-BINDING PROTEIN"/>
    <property type="match status" value="1"/>
</dbReference>
<feature type="domain" description="ABC transporter" evidence="5">
    <location>
        <begin position="6"/>
        <end position="230"/>
    </location>
</feature>
<dbReference type="PANTHER" id="PTHR43335">
    <property type="entry name" value="ABC TRANSPORTER, ATP-BINDING PROTEIN"/>
    <property type="match status" value="1"/>
</dbReference>
<gene>
    <name evidence="6" type="ORF">AOZ06_18865</name>
</gene>
<dbReference type="PROSITE" id="PS00211">
    <property type="entry name" value="ABC_TRANSPORTER_1"/>
    <property type="match status" value="1"/>
</dbReference>
<dbReference type="RefSeq" id="WP_054290612.1">
    <property type="nucleotide sequence ID" value="NZ_CP012752.1"/>
</dbReference>
<dbReference type="Pfam" id="PF00005">
    <property type="entry name" value="ABC_tran"/>
    <property type="match status" value="1"/>
</dbReference>
<keyword evidence="7" id="KW-1185">Reference proteome</keyword>
<dbReference type="GO" id="GO:0016887">
    <property type="term" value="F:ATP hydrolysis activity"/>
    <property type="evidence" value="ECO:0007669"/>
    <property type="project" value="InterPro"/>
</dbReference>
<dbReference type="KEGG" id="kphy:AOZ06_18865"/>
<dbReference type="STRING" id="860235.AOZ06_18865"/>
<dbReference type="SMART" id="SM00382">
    <property type="entry name" value="AAA"/>
    <property type="match status" value="1"/>
</dbReference>
<name>A0A0N9I1X4_9PSEU</name>
<evidence type="ECO:0000256" key="2">
    <source>
        <dbReference type="ARBA" id="ARBA00022448"/>
    </source>
</evidence>
<comment type="similarity">
    <text evidence="1">Belongs to the ABC transporter superfamily.</text>
</comment>
<dbReference type="CDD" id="cd03268">
    <property type="entry name" value="ABC_BcrA_bacitracin_resist"/>
    <property type="match status" value="1"/>
</dbReference>
<dbReference type="EMBL" id="CP012752">
    <property type="protein sequence ID" value="ALG08705.1"/>
    <property type="molecule type" value="Genomic_DNA"/>
</dbReference>
<evidence type="ECO:0000313" key="7">
    <source>
        <dbReference type="Proteomes" id="UP000063699"/>
    </source>
</evidence>
<dbReference type="AlphaFoldDB" id="A0A0N9I1X4"/>
<protein>
    <submittedName>
        <fullName evidence="6">ABC transporter ATP-binding protein</fullName>
    </submittedName>
</protein>
<evidence type="ECO:0000256" key="1">
    <source>
        <dbReference type="ARBA" id="ARBA00005417"/>
    </source>
</evidence>
<evidence type="ECO:0000259" key="5">
    <source>
        <dbReference type="PROSITE" id="PS50893"/>
    </source>
</evidence>
<dbReference type="InterPro" id="IPR003593">
    <property type="entry name" value="AAA+_ATPase"/>
</dbReference>
<reference evidence="6 7" key="1">
    <citation type="submission" date="2015-07" db="EMBL/GenBank/DDBJ databases">
        <title>Genome sequencing of Kibdelosporangium phytohabitans.</title>
        <authorList>
            <person name="Qin S."/>
            <person name="Xing K."/>
        </authorList>
    </citation>
    <scope>NUCLEOTIDE SEQUENCE [LARGE SCALE GENOMIC DNA]</scope>
    <source>
        <strain evidence="6 7">KLBMP1111</strain>
    </source>
</reference>
<dbReference type="InterPro" id="IPR027417">
    <property type="entry name" value="P-loop_NTPase"/>
</dbReference>
<accession>A0A0N9I1X4</accession>
<dbReference type="Proteomes" id="UP000063699">
    <property type="component" value="Chromosome"/>
</dbReference>
<keyword evidence="3" id="KW-0547">Nucleotide-binding</keyword>
<keyword evidence="4 6" id="KW-0067">ATP-binding</keyword>
<dbReference type="SUPFAM" id="SSF52540">
    <property type="entry name" value="P-loop containing nucleoside triphosphate hydrolases"/>
    <property type="match status" value="1"/>
</dbReference>
<dbReference type="GO" id="GO:0005524">
    <property type="term" value="F:ATP binding"/>
    <property type="evidence" value="ECO:0007669"/>
    <property type="project" value="UniProtKB-KW"/>
</dbReference>
<dbReference type="PROSITE" id="PS50893">
    <property type="entry name" value="ABC_TRANSPORTER_2"/>
    <property type="match status" value="1"/>
</dbReference>
<evidence type="ECO:0000256" key="3">
    <source>
        <dbReference type="ARBA" id="ARBA00022741"/>
    </source>
</evidence>
<dbReference type="Gene3D" id="3.40.50.300">
    <property type="entry name" value="P-loop containing nucleotide triphosphate hydrolases"/>
    <property type="match status" value="1"/>
</dbReference>
<proteinExistence type="inferred from homology"/>
<dbReference type="InterPro" id="IPR003439">
    <property type="entry name" value="ABC_transporter-like_ATP-bd"/>
</dbReference>
<evidence type="ECO:0000313" key="6">
    <source>
        <dbReference type="EMBL" id="ALG08705.1"/>
    </source>
</evidence>
<dbReference type="InterPro" id="IPR017871">
    <property type="entry name" value="ABC_transporter-like_CS"/>
</dbReference>
<keyword evidence="2" id="KW-0813">Transport</keyword>
<dbReference type="OrthoDB" id="9804819at2"/>
<organism evidence="6 7">
    <name type="scientific">Kibdelosporangium phytohabitans</name>
    <dbReference type="NCBI Taxonomy" id="860235"/>
    <lineage>
        <taxon>Bacteria</taxon>
        <taxon>Bacillati</taxon>
        <taxon>Actinomycetota</taxon>
        <taxon>Actinomycetes</taxon>
        <taxon>Pseudonocardiales</taxon>
        <taxon>Pseudonocardiaceae</taxon>
        <taxon>Kibdelosporangium</taxon>
    </lineage>
</organism>
<sequence>MTDHLVETSGLTKRYGKNLAVDQVDLTVRRGEVYGFLGPNGAGKTTTLRILLGLVKPTAGRVKVLGEQPGSPAALSRIGMLVEAAAFYPYMSGRDNLRTFARYCRVPDSKADEVLHIVSLADRAGDKFASYSLGMKQRLGLAAALLKDPELLILDEPTNGLDPQGMADMRVLLRQLGRGSRTVLLSSHMLGEVQQICDRVGMIMNGRLVREGTVDELRGGSVLTVHAEPLDQARALASKMFGADRVAVHESELRLSVEPDDAVRVNRELVLAGVAVRTLNWVERSLEEVFFEVTDAENPELAKEGA</sequence>
<evidence type="ECO:0000256" key="4">
    <source>
        <dbReference type="ARBA" id="ARBA00022840"/>
    </source>
</evidence>